<dbReference type="Gene3D" id="3.40.190.100">
    <property type="entry name" value="Glycine betaine-binding periplasmic protein, domain 2"/>
    <property type="match status" value="1"/>
</dbReference>
<dbReference type="SUPFAM" id="SSF53850">
    <property type="entry name" value="Periplasmic binding protein-like II"/>
    <property type="match status" value="1"/>
</dbReference>
<organism evidence="2 3">
    <name type="scientific">Pseudoalteromonas luteoviolacea S4054</name>
    <dbReference type="NCBI Taxonomy" id="1129367"/>
    <lineage>
        <taxon>Bacteria</taxon>
        <taxon>Pseudomonadati</taxon>
        <taxon>Pseudomonadota</taxon>
        <taxon>Gammaproteobacteria</taxon>
        <taxon>Alteromonadales</taxon>
        <taxon>Pseudoalteromonadaceae</taxon>
        <taxon>Pseudoalteromonas</taxon>
    </lineage>
</organism>
<evidence type="ECO:0000313" key="3">
    <source>
        <dbReference type="Proteomes" id="UP000033434"/>
    </source>
</evidence>
<reference evidence="2 3" key="1">
    <citation type="journal article" date="2015" name="BMC Genomics">
        <title>Genome mining reveals unlocked bioactive potential of marine Gram-negative bacteria.</title>
        <authorList>
            <person name="Machado H."/>
            <person name="Sonnenschein E.C."/>
            <person name="Melchiorsen J."/>
            <person name="Gram L."/>
        </authorList>
    </citation>
    <scope>NUCLEOTIDE SEQUENCE [LARGE SCALE GENOMIC DNA]</scope>
    <source>
        <strain evidence="2 3">S4054</strain>
    </source>
</reference>
<gene>
    <name evidence="2" type="ORF">N479_07895</name>
</gene>
<dbReference type="Proteomes" id="UP000033434">
    <property type="component" value="Unassembled WGS sequence"/>
</dbReference>
<dbReference type="GO" id="GO:0043190">
    <property type="term" value="C:ATP-binding cassette (ABC) transporter complex"/>
    <property type="evidence" value="ECO:0007669"/>
    <property type="project" value="InterPro"/>
</dbReference>
<accession>A0A0F6AH40</accession>
<dbReference type="CDD" id="cd13643">
    <property type="entry name" value="PBP2_BCP_2"/>
    <property type="match status" value="1"/>
</dbReference>
<dbReference type="Pfam" id="PF04069">
    <property type="entry name" value="OpuAC"/>
    <property type="match status" value="1"/>
</dbReference>
<feature type="domain" description="ABC-type glycine betaine transport system substrate-binding" evidence="1">
    <location>
        <begin position="36"/>
        <end position="307"/>
    </location>
</feature>
<name>A0A0F6AH40_9GAMM</name>
<evidence type="ECO:0000259" key="1">
    <source>
        <dbReference type="Pfam" id="PF04069"/>
    </source>
</evidence>
<dbReference type="PATRIC" id="fig|1129367.4.peg.1324"/>
<proteinExistence type="predicted"/>
<comment type="caution">
    <text evidence="2">The sequence shown here is derived from an EMBL/GenBank/DDBJ whole genome shotgun (WGS) entry which is preliminary data.</text>
</comment>
<dbReference type="GO" id="GO:0022857">
    <property type="term" value="F:transmembrane transporter activity"/>
    <property type="evidence" value="ECO:0007669"/>
    <property type="project" value="InterPro"/>
</dbReference>
<dbReference type="InterPro" id="IPR007210">
    <property type="entry name" value="ABC_Gly_betaine_transp_sub-bd"/>
</dbReference>
<protein>
    <recommendedName>
        <fullName evidence="1">ABC-type glycine betaine transport system substrate-binding domain-containing protein</fullName>
    </recommendedName>
</protein>
<dbReference type="EMBL" id="AUXW01000113">
    <property type="protein sequence ID" value="KKE84709.1"/>
    <property type="molecule type" value="Genomic_DNA"/>
</dbReference>
<sequence>MQLCIGIMFMRYIRVTLYLGICWLLFANWSALSKSDTISIPLNNWMSQRVLSHVVGDIIEGYGYAVTYHDMPASDQWGAMQKGLVHFQIEIWQQSMSGQYNRMVADNLIVDLGVHSVAVREEWWYPQYVEELCPGLPDWKALNHCSKLFANDAEPSKGVFYTIDWDYQDADLIRALNLNFTIRRLQNEEILWQKLEKAWLSKIPIVLINWTPNWTDLHIPGRFIEFPLYSMACETDASWGINPNRLHDCGNPRKGWLRKAGWPKLEKLYPCVYKLIKKIDFSKKMIADAASFAVFDGNSESKAAKRWSIKYRNEISKWVDNTCLSKLS</sequence>
<dbReference type="Gene3D" id="3.40.190.10">
    <property type="entry name" value="Periplasmic binding protein-like II"/>
    <property type="match status" value="1"/>
</dbReference>
<evidence type="ECO:0000313" key="2">
    <source>
        <dbReference type="EMBL" id="KKE84709.1"/>
    </source>
</evidence>
<dbReference type="AlphaFoldDB" id="A0A0F6AH40"/>